<name>A0AAJ3RIK2_PREIN</name>
<evidence type="ECO:0000313" key="2">
    <source>
        <dbReference type="Proteomes" id="UP000229111"/>
    </source>
</evidence>
<protein>
    <submittedName>
        <fullName evidence="1">Uncharacterized protein</fullName>
    </submittedName>
</protein>
<comment type="caution">
    <text evidence="1">The sequence shown here is derived from an EMBL/GenBank/DDBJ whole genome shotgun (WGS) entry which is preliminary data.</text>
</comment>
<dbReference type="Proteomes" id="UP000229111">
    <property type="component" value="Unassembled WGS sequence"/>
</dbReference>
<reference evidence="1 2" key="1">
    <citation type="submission" date="2017-11" db="EMBL/GenBank/DDBJ databases">
        <title>Genome sequencing of Prevotella intermedia KCOM 1101.</title>
        <authorList>
            <person name="Kook J.-K."/>
            <person name="Park S.-N."/>
            <person name="Lim Y.K."/>
        </authorList>
    </citation>
    <scope>NUCLEOTIDE SEQUENCE [LARGE SCALE GENOMIC DNA]</scope>
    <source>
        <strain evidence="1 2">KCOM 1101</strain>
    </source>
</reference>
<evidence type="ECO:0000313" key="1">
    <source>
        <dbReference type="EMBL" id="PIK18498.1"/>
    </source>
</evidence>
<proteinExistence type="predicted"/>
<organism evidence="1 2">
    <name type="scientific">Prevotella intermedia</name>
    <dbReference type="NCBI Taxonomy" id="28131"/>
    <lineage>
        <taxon>Bacteria</taxon>
        <taxon>Pseudomonadati</taxon>
        <taxon>Bacteroidota</taxon>
        <taxon>Bacteroidia</taxon>
        <taxon>Bacteroidales</taxon>
        <taxon>Prevotellaceae</taxon>
        <taxon>Prevotella</taxon>
    </lineage>
</organism>
<dbReference type="EMBL" id="PEKM01000001">
    <property type="protein sequence ID" value="PIK18498.1"/>
    <property type="molecule type" value="Genomic_DNA"/>
</dbReference>
<accession>A0AAJ3RIK2</accession>
<gene>
    <name evidence="1" type="ORF">CTI16_05115</name>
</gene>
<sequence length="111" mass="13257">MITLLCNISDNKLKITLLCREIIWRYKYICNRNNQVDKIIKQTKLLKGLNSAVFFLVRKFYMLRCLFGTLYVDMRCFGVSCFFSKHKIPHPNQWGILKPQRNTVYSRKTSE</sequence>
<dbReference type="AlphaFoldDB" id="A0AAJ3RIK2"/>